<evidence type="ECO:0000313" key="7">
    <source>
        <dbReference type="EMBL" id="KAJ3574002.1"/>
    </source>
</evidence>
<gene>
    <name evidence="7" type="ORF">NP233_g2059</name>
</gene>
<evidence type="ECO:0000256" key="3">
    <source>
        <dbReference type="ARBA" id="ARBA00022840"/>
    </source>
</evidence>
<dbReference type="GO" id="GO:0005634">
    <property type="term" value="C:nucleus"/>
    <property type="evidence" value="ECO:0007669"/>
    <property type="project" value="TreeGrafter"/>
</dbReference>
<dbReference type="SUPFAM" id="SSF52540">
    <property type="entry name" value="P-loop containing nucleoside triphosphate hydrolases"/>
    <property type="match status" value="1"/>
</dbReference>
<organism evidence="7 8">
    <name type="scientific">Leucocoprinus birnbaumii</name>
    <dbReference type="NCBI Taxonomy" id="56174"/>
    <lineage>
        <taxon>Eukaryota</taxon>
        <taxon>Fungi</taxon>
        <taxon>Dikarya</taxon>
        <taxon>Basidiomycota</taxon>
        <taxon>Agaricomycotina</taxon>
        <taxon>Agaricomycetes</taxon>
        <taxon>Agaricomycetidae</taxon>
        <taxon>Agaricales</taxon>
        <taxon>Agaricineae</taxon>
        <taxon>Agaricaceae</taxon>
        <taxon>Leucocoprinus</taxon>
    </lineage>
</organism>
<dbReference type="InterPro" id="IPR027417">
    <property type="entry name" value="P-loop_NTPase"/>
</dbReference>
<dbReference type="GO" id="GO:0051026">
    <property type="term" value="P:chiasma assembly"/>
    <property type="evidence" value="ECO:0007669"/>
    <property type="project" value="TreeGrafter"/>
</dbReference>
<dbReference type="GO" id="GO:0140664">
    <property type="term" value="F:ATP-dependent DNA damage sensor activity"/>
    <property type="evidence" value="ECO:0007669"/>
    <property type="project" value="InterPro"/>
</dbReference>
<dbReference type="SMART" id="SM00534">
    <property type="entry name" value="MUTSac"/>
    <property type="match status" value="1"/>
</dbReference>
<evidence type="ECO:0000256" key="1">
    <source>
        <dbReference type="ARBA" id="ARBA00006271"/>
    </source>
</evidence>
<name>A0AAD5VZ13_9AGAR</name>
<keyword evidence="8" id="KW-1185">Reference proteome</keyword>
<dbReference type="InterPro" id="IPR000432">
    <property type="entry name" value="DNA_mismatch_repair_MutS_C"/>
</dbReference>
<dbReference type="EMBL" id="JANIEX010000084">
    <property type="protein sequence ID" value="KAJ3574002.1"/>
    <property type="molecule type" value="Genomic_DNA"/>
</dbReference>
<reference evidence="7" key="1">
    <citation type="submission" date="2022-07" db="EMBL/GenBank/DDBJ databases">
        <title>Genome Sequence of Leucocoprinus birnbaumii.</title>
        <authorList>
            <person name="Buettner E."/>
        </authorList>
    </citation>
    <scope>NUCLEOTIDE SEQUENCE</scope>
    <source>
        <strain evidence="7">VT141</strain>
    </source>
</reference>
<evidence type="ECO:0000256" key="2">
    <source>
        <dbReference type="ARBA" id="ARBA00022741"/>
    </source>
</evidence>
<protein>
    <recommendedName>
        <fullName evidence="9">DNA mismatch repair proteins mutS family domain-containing protein</fullName>
    </recommendedName>
</protein>
<dbReference type="Pfam" id="PF00488">
    <property type="entry name" value="MutS_V"/>
    <property type="match status" value="1"/>
</dbReference>
<evidence type="ECO:0000313" key="8">
    <source>
        <dbReference type="Proteomes" id="UP001213000"/>
    </source>
</evidence>
<proteinExistence type="inferred from homology"/>
<dbReference type="InterPro" id="IPR007696">
    <property type="entry name" value="DNA_mismatch_repair_MutS_core"/>
</dbReference>
<dbReference type="InterPro" id="IPR045076">
    <property type="entry name" value="MutS"/>
</dbReference>
<dbReference type="Gene3D" id="1.10.1420.10">
    <property type="match status" value="2"/>
</dbReference>
<keyword evidence="4" id="KW-0238">DNA-binding</keyword>
<accession>A0AAD5VZ13</accession>
<dbReference type="Proteomes" id="UP001213000">
    <property type="component" value="Unassembled WGS sequence"/>
</dbReference>
<dbReference type="PANTHER" id="PTHR11361">
    <property type="entry name" value="DNA MISMATCH REPAIR PROTEIN MUTS FAMILY MEMBER"/>
    <property type="match status" value="1"/>
</dbReference>
<dbReference type="InterPro" id="IPR036187">
    <property type="entry name" value="DNA_mismatch_repair_MutS_sf"/>
</dbReference>
<feature type="domain" description="DNA mismatch repair proteins mutS family" evidence="6">
    <location>
        <begin position="576"/>
        <end position="740"/>
    </location>
</feature>
<dbReference type="Gene3D" id="3.40.50.300">
    <property type="entry name" value="P-loop containing nucleotide triphosphate hydrolases"/>
    <property type="match status" value="2"/>
</dbReference>
<evidence type="ECO:0000256" key="4">
    <source>
        <dbReference type="ARBA" id="ARBA00023125"/>
    </source>
</evidence>
<evidence type="ECO:0008006" key="9">
    <source>
        <dbReference type="Google" id="ProtNLM"/>
    </source>
</evidence>
<keyword evidence="2" id="KW-0547">Nucleotide-binding</keyword>
<dbReference type="SMART" id="SM00533">
    <property type="entry name" value="MUTSd"/>
    <property type="match status" value="1"/>
</dbReference>
<comment type="caution">
    <text evidence="7">The sequence shown here is derived from an EMBL/GenBank/DDBJ whole genome shotgun (WGS) entry which is preliminary data.</text>
</comment>
<keyword evidence="3" id="KW-0067">ATP-binding</keyword>
<evidence type="ECO:0000259" key="5">
    <source>
        <dbReference type="SMART" id="SM00533"/>
    </source>
</evidence>
<sequence length="800" mass="88797">MAIFCSHGRVGAAYFDPSNFVLYLLEDTQESLHYDLTIMLLEQASPDIVLTSSKSDDDFIDTARNHLETTSATFQIRPYKEFSATKGKNRLFSLNRLAELPLDHMSLEDSSSVTASASLSRNPYDFMRKRRDETGDPTMKRWNASIRLSNFASTENAPLCISSAGALIDHLVREQAMGDFDDEGIQGLEIRDIEILTLNEIMHINADALISLQVFENENHASVHSEKFKEGLSLYGERRLAQQPSVNDHMQPLGTLNYTKTALGRTLLYSWLLRPSLSLPVIRSRHEAVACFLKPENLIPASAMHNHLKGIKNLSFHIVMLCDTLTELHGATEIDVLKRLLAAVDIPAVKEVGIQVNDVIDWEESNLAERICVRPGIDEELDNKKHLYHGIDSILSNVAHRISGHVPANLAATLNVIYFPQLGFLVCIPSLEWEAGVIPVPDDWTLQFSSDAHVYFKSPEMQDMDAHIGDIHSAIVDIELEIVQKLLEEVQVHGKMIGTVCDICAELDCLLSFAEATKNHDYREPDMVDDNIIEIIAGRHPLQEQVVDVFVPNDTRLAGGVGIDSSCQGEDGIELSSILLCTGANACGKVMRAQFPGVALIQIMAQIGCFVPAEHARLGLVDKSMFIGQIYVGSDCPIVLAATHFHEVFTEQLLNPRCAPITFCHMQVIFCVNEENDSEDDTGGSVISSQLNGIKTGSGEKITYLYKVAEGMSLDSHAGKCAALCGLPHRIVQRAGYVSNLISQHEINKLLDEVMNEKEKEELKAAEEICRRFLAWQLDERDGKSVKDKLAEILGKEDNN</sequence>
<dbReference type="SUPFAM" id="SSF48334">
    <property type="entry name" value="DNA repair protein MutS, domain III"/>
    <property type="match status" value="1"/>
</dbReference>
<evidence type="ECO:0000259" key="6">
    <source>
        <dbReference type="SMART" id="SM00534"/>
    </source>
</evidence>
<dbReference type="PANTHER" id="PTHR11361:SF20">
    <property type="entry name" value="MUTS PROTEIN HOMOLOG 5"/>
    <property type="match status" value="1"/>
</dbReference>
<dbReference type="GO" id="GO:0006298">
    <property type="term" value="P:mismatch repair"/>
    <property type="evidence" value="ECO:0007669"/>
    <property type="project" value="InterPro"/>
</dbReference>
<dbReference type="AlphaFoldDB" id="A0AAD5VZ13"/>
<feature type="domain" description="DNA mismatch repair protein MutS core" evidence="5">
    <location>
        <begin position="247"/>
        <end position="546"/>
    </location>
</feature>
<dbReference type="Pfam" id="PF05192">
    <property type="entry name" value="MutS_III"/>
    <property type="match status" value="1"/>
</dbReference>
<dbReference type="GO" id="GO:0005524">
    <property type="term" value="F:ATP binding"/>
    <property type="evidence" value="ECO:0007669"/>
    <property type="project" value="UniProtKB-KW"/>
</dbReference>
<comment type="similarity">
    <text evidence="1">Belongs to the DNA mismatch repair MutS family.</text>
</comment>
<dbReference type="GO" id="GO:0030983">
    <property type="term" value="F:mismatched DNA binding"/>
    <property type="evidence" value="ECO:0007669"/>
    <property type="project" value="InterPro"/>
</dbReference>